<evidence type="ECO:0000256" key="6">
    <source>
        <dbReference type="ARBA" id="ARBA00023136"/>
    </source>
</evidence>
<dbReference type="Pfam" id="PF00474">
    <property type="entry name" value="SSF"/>
    <property type="match status" value="1"/>
</dbReference>
<evidence type="ECO:0000313" key="8">
    <source>
        <dbReference type="EMBL" id="GAH21211.1"/>
    </source>
</evidence>
<keyword evidence="3" id="KW-0813">Transport</keyword>
<evidence type="ECO:0000256" key="1">
    <source>
        <dbReference type="ARBA" id="ARBA00004141"/>
    </source>
</evidence>
<gene>
    <name evidence="8" type="ORF">S03H2_07030</name>
</gene>
<reference evidence="8" key="1">
    <citation type="journal article" date="2014" name="Front. Microbiol.">
        <title>High frequency of phylogenetically diverse reductive dehalogenase-homologous genes in deep subseafloor sedimentary metagenomes.</title>
        <authorList>
            <person name="Kawai M."/>
            <person name="Futagami T."/>
            <person name="Toyoda A."/>
            <person name="Takaki Y."/>
            <person name="Nishi S."/>
            <person name="Hori S."/>
            <person name="Arai W."/>
            <person name="Tsubouchi T."/>
            <person name="Morono Y."/>
            <person name="Uchiyama I."/>
            <person name="Ito T."/>
            <person name="Fujiyama A."/>
            <person name="Inagaki F."/>
            <person name="Takami H."/>
        </authorList>
    </citation>
    <scope>NUCLEOTIDE SEQUENCE</scope>
    <source>
        <strain evidence="8">Expedition CK06-06</strain>
    </source>
</reference>
<evidence type="ECO:0000256" key="2">
    <source>
        <dbReference type="ARBA" id="ARBA00006434"/>
    </source>
</evidence>
<dbReference type="PROSITE" id="PS50283">
    <property type="entry name" value="NA_SOLUT_SYMP_3"/>
    <property type="match status" value="1"/>
</dbReference>
<dbReference type="InterPro" id="IPR038377">
    <property type="entry name" value="Na/Glc_symporter_sf"/>
</dbReference>
<feature type="transmembrane region" description="Helical" evidence="7">
    <location>
        <begin position="87"/>
        <end position="108"/>
    </location>
</feature>
<keyword evidence="6 7" id="KW-0472">Membrane</keyword>
<feature type="transmembrane region" description="Helical" evidence="7">
    <location>
        <begin position="193"/>
        <end position="213"/>
    </location>
</feature>
<dbReference type="InterPro" id="IPR050277">
    <property type="entry name" value="Sodium:Solute_Symporter"/>
</dbReference>
<sequence length="219" mass="23260">MIAYLLAGRNLPFWVVAPLLAGLAVGGASTIGVAEGAYSTGISAGWYNAAWAVAAILVGLIVARRYRRMEVATLPELFERHYSTSGRVIGVIGQLVLQMVIISVQYVAGGAILSSLLPDVFSFRQGMFITAVVFIGITLIGGFWAAGLTNIINVILIYVGVILGVFIAIRKIGGFGELVAKLPSEHPGFDLGAIGWPLIIAWFMVMVTMAFSVQSVVQT</sequence>
<organism evidence="8">
    <name type="scientific">marine sediment metagenome</name>
    <dbReference type="NCBI Taxonomy" id="412755"/>
    <lineage>
        <taxon>unclassified sequences</taxon>
        <taxon>metagenomes</taxon>
        <taxon>ecological metagenomes</taxon>
    </lineage>
</organism>
<dbReference type="Gene3D" id="1.20.1730.10">
    <property type="entry name" value="Sodium/glucose cotransporter"/>
    <property type="match status" value="1"/>
</dbReference>
<comment type="subcellular location">
    <subcellularLocation>
        <location evidence="1">Membrane</location>
        <topology evidence="1">Multi-pass membrane protein</topology>
    </subcellularLocation>
</comment>
<dbReference type="EMBL" id="BARU01003179">
    <property type="protein sequence ID" value="GAH21211.1"/>
    <property type="molecule type" value="Genomic_DNA"/>
</dbReference>
<evidence type="ECO:0000256" key="4">
    <source>
        <dbReference type="ARBA" id="ARBA00022692"/>
    </source>
</evidence>
<feature type="transmembrane region" description="Helical" evidence="7">
    <location>
        <begin position="12"/>
        <end position="34"/>
    </location>
</feature>
<evidence type="ECO:0000256" key="5">
    <source>
        <dbReference type="ARBA" id="ARBA00022989"/>
    </source>
</evidence>
<feature type="transmembrane region" description="Helical" evidence="7">
    <location>
        <begin position="128"/>
        <end position="148"/>
    </location>
</feature>
<feature type="transmembrane region" description="Helical" evidence="7">
    <location>
        <begin position="46"/>
        <end position="66"/>
    </location>
</feature>
<proteinExistence type="inferred from homology"/>
<dbReference type="GO" id="GO:0022857">
    <property type="term" value="F:transmembrane transporter activity"/>
    <property type="evidence" value="ECO:0007669"/>
    <property type="project" value="InterPro"/>
</dbReference>
<keyword evidence="5 7" id="KW-1133">Transmembrane helix</keyword>
<feature type="transmembrane region" description="Helical" evidence="7">
    <location>
        <begin position="155"/>
        <end position="173"/>
    </location>
</feature>
<feature type="non-terminal residue" evidence="8">
    <location>
        <position position="219"/>
    </location>
</feature>
<evidence type="ECO:0000256" key="7">
    <source>
        <dbReference type="SAM" id="Phobius"/>
    </source>
</evidence>
<accession>X1DJY4</accession>
<dbReference type="AlphaFoldDB" id="X1DJY4"/>
<evidence type="ECO:0008006" key="9">
    <source>
        <dbReference type="Google" id="ProtNLM"/>
    </source>
</evidence>
<comment type="caution">
    <text evidence="8">The sequence shown here is derived from an EMBL/GenBank/DDBJ whole genome shotgun (WGS) entry which is preliminary data.</text>
</comment>
<dbReference type="GO" id="GO:0005886">
    <property type="term" value="C:plasma membrane"/>
    <property type="evidence" value="ECO:0007669"/>
    <property type="project" value="TreeGrafter"/>
</dbReference>
<comment type="similarity">
    <text evidence="2">Belongs to the sodium:solute symporter (SSF) (TC 2.A.21) family.</text>
</comment>
<keyword evidence="4 7" id="KW-0812">Transmembrane</keyword>
<dbReference type="PANTHER" id="PTHR48086:SF7">
    <property type="entry name" value="SODIUM-SOLUTE SYMPORTER-RELATED"/>
    <property type="match status" value="1"/>
</dbReference>
<protein>
    <recommendedName>
        <fullName evidence="9">Na+/solute symporter</fullName>
    </recommendedName>
</protein>
<dbReference type="InterPro" id="IPR001734">
    <property type="entry name" value="Na/solute_symporter"/>
</dbReference>
<dbReference type="PANTHER" id="PTHR48086">
    <property type="entry name" value="SODIUM/PROLINE SYMPORTER-RELATED"/>
    <property type="match status" value="1"/>
</dbReference>
<evidence type="ECO:0000256" key="3">
    <source>
        <dbReference type="ARBA" id="ARBA00022448"/>
    </source>
</evidence>
<name>X1DJY4_9ZZZZ</name>